<accession>A0ABS5YY21</accession>
<evidence type="ECO:0000313" key="2">
    <source>
        <dbReference type="EMBL" id="MBU2668342.1"/>
    </source>
</evidence>
<feature type="transmembrane region" description="Helical" evidence="1">
    <location>
        <begin position="99"/>
        <end position="117"/>
    </location>
</feature>
<reference evidence="2 3" key="1">
    <citation type="submission" date="2021-06" db="EMBL/GenBank/DDBJ databases">
        <title>Actinoplanes lichenicola sp. nov., and Actinoplanes ovalisporus sp. nov., isolated from lichen in Thailand.</title>
        <authorList>
            <person name="Saeng-In P."/>
            <person name="Kanchanasin P."/>
            <person name="Yuki M."/>
            <person name="Kudo T."/>
            <person name="Ohkuma M."/>
            <person name="Phongsopitanun W."/>
            <person name="Tanasupawat S."/>
        </authorList>
    </citation>
    <scope>NUCLEOTIDE SEQUENCE [LARGE SCALE GENOMIC DNA]</scope>
    <source>
        <strain evidence="2 3">NBRC 110975</strain>
    </source>
</reference>
<feature type="transmembrane region" description="Helical" evidence="1">
    <location>
        <begin position="12"/>
        <end position="36"/>
    </location>
</feature>
<evidence type="ECO:0000313" key="3">
    <source>
        <dbReference type="Proteomes" id="UP001519654"/>
    </source>
</evidence>
<proteinExistence type="predicted"/>
<protein>
    <submittedName>
        <fullName evidence="2">Uncharacterized protein</fullName>
    </submittedName>
</protein>
<evidence type="ECO:0000256" key="1">
    <source>
        <dbReference type="SAM" id="Phobius"/>
    </source>
</evidence>
<name>A0ABS5YY21_9ACTN</name>
<sequence length="118" mass="12787">MDGAVGRGEMVLRGVVGVLVAWVVGPLLLFDLYMLLYSLPAVVGAGERICEPGLLGWGTCWRPEPRLWWIVSAGIVLPGVICVVMAVRGFRRPGLWWPWLMGSMGLLVAGAFATSHIL</sequence>
<organism evidence="2 3">
    <name type="scientific">Paractinoplanes bogorensis</name>
    <dbReference type="NCBI Taxonomy" id="1610840"/>
    <lineage>
        <taxon>Bacteria</taxon>
        <taxon>Bacillati</taxon>
        <taxon>Actinomycetota</taxon>
        <taxon>Actinomycetes</taxon>
        <taxon>Micromonosporales</taxon>
        <taxon>Micromonosporaceae</taxon>
        <taxon>Paractinoplanes</taxon>
    </lineage>
</organism>
<comment type="caution">
    <text evidence="2">The sequence shown here is derived from an EMBL/GenBank/DDBJ whole genome shotgun (WGS) entry which is preliminary data.</text>
</comment>
<dbReference type="RefSeq" id="WP_215792605.1">
    <property type="nucleotide sequence ID" value="NZ_JAHKKG010000011.1"/>
</dbReference>
<keyword evidence="1" id="KW-0812">Transmembrane</keyword>
<keyword evidence="1" id="KW-0472">Membrane</keyword>
<feature type="transmembrane region" description="Helical" evidence="1">
    <location>
        <begin position="67"/>
        <end position="87"/>
    </location>
</feature>
<keyword evidence="3" id="KW-1185">Reference proteome</keyword>
<gene>
    <name evidence="2" type="ORF">KOI35_33000</name>
</gene>
<dbReference type="EMBL" id="JAHKKG010000011">
    <property type="protein sequence ID" value="MBU2668342.1"/>
    <property type="molecule type" value="Genomic_DNA"/>
</dbReference>
<dbReference type="Proteomes" id="UP001519654">
    <property type="component" value="Unassembled WGS sequence"/>
</dbReference>
<keyword evidence="1" id="KW-1133">Transmembrane helix</keyword>